<feature type="domain" description="C2H2-type" evidence="10">
    <location>
        <begin position="236"/>
        <end position="258"/>
    </location>
</feature>
<keyword evidence="7" id="KW-0539">Nucleus</keyword>
<proteinExistence type="predicted"/>
<dbReference type="SMART" id="SM00355">
    <property type="entry name" value="ZnF_C2H2"/>
    <property type="match status" value="2"/>
</dbReference>
<evidence type="ECO:0000256" key="5">
    <source>
        <dbReference type="ARBA" id="ARBA00022833"/>
    </source>
</evidence>
<dbReference type="SUPFAM" id="SSF57667">
    <property type="entry name" value="beta-beta-alpha zinc fingers"/>
    <property type="match status" value="1"/>
</dbReference>
<dbReference type="PROSITE" id="PS00028">
    <property type="entry name" value="ZINC_FINGER_C2H2_1"/>
    <property type="match status" value="2"/>
</dbReference>
<evidence type="ECO:0000313" key="12">
    <source>
        <dbReference type="Proteomes" id="UP000000311"/>
    </source>
</evidence>
<dbReference type="EMBL" id="GL444934">
    <property type="protein sequence ID" value="EFN60449.1"/>
    <property type="molecule type" value="Genomic_DNA"/>
</dbReference>
<organism evidence="12">
    <name type="scientific">Camponotus floridanus</name>
    <name type="common">Florida carpenter ant</name>
    <dbReference type="NCBI Taxonomy" id="104421"/>
    <lineage>
        <taxon>Eukaryota</taxon>
        <taxon>Metazoa</taxon>
        <taxon>Ecdysozoa</taxon>
        <taxon>Arthropoda</taxon>
        <taxon>Hexapoda</taxon>
        <taxon>Insecta</taxon>
        <taxon>Pterygota</taxon>
        <taxon>Neoptera</taxon>
        <taxon>Endopterygota</taxon>
        <taxon>Hymenoptera</taxon>
        <taxon>Apocrita</taxon>
        <taxon>Aculeata</taxon>
        <taxon>Formicoidea</taxon>
        <taxon>Formicidae</taxon>
        <taxon>Formicinae</taxon>
        <taxon>Camponotus</taxon>
    </lineage>
</organism>
<sequence length="535" mass="59640">MEVTTEDAQAVLLEGMEGAQYIAIQRADGEALSKGVPLLSLNGELISEGMVVDMINAGVGTDYGAGAQYYESDDLLQQELTEDDRRLAAALVAVQFHHQKQQQLHIQSQHEDPTLPDVSHLETLAPVNSYSIQTVPEPNTTSPVYPPLQPFKRITQNVKQEFINVKSEYDVEVSTESSEDATSASGPKKTLPHKKRIPRKLKQQQTKKNASRKDNSKSGQENTTVELASEIQVNVFKCELCSSKFNSQLKFFEHLKVHYEPVKQETRIAQATNTNITISVPETVHSLENTVIEEFSEPEDLMEGIRGVVEETGAHIDDDTDSPLPIANNESSLWTITDAPEVQQRDQQQLKPSVVNENKTSDEKAKTDIPQTAKKKKSPKTRKSSDDLTCRECNRSFHHKNSLVYHMRSHSGDRPHQCEVCSKRFFAASALKTNEKQQSLNRILTGKNVEDMEGDKIQAKTIQDLVRDLKLEVEASGNAIVPPDDNPESILPHTGGQNLEYTITSTADTIIADRDPLEAVARTTDNMWVEGNFCL</sequence>
<feature type="compositionally biased region" description="Polar residues" evidence="9">
    <location>
        <begin position="345"/>
        <end position="358"/>
    </location>
</feature>
<dbReference type="GO" id="GO:0008270">
    <property type="term" value="F:zinc ion binding"/>
    <property type="evidence" value="ECO:0007669"/>
    <property type="project" value="UniProtKB-KW"/>
</dbReference>
<protein>
    <submittedName>
        <fullName evidence="11">PR domain zinc finger protein 14</fullName>
    </submittedName>
</protein>
<dbReference type="InterPro" id="IPR050589">
    <property type="entry name" value="Ikaros_C2H2-ZF"/>
</dbReference>
<dbReference type="Proteomes" id="UP000000311">
    <property type="component" value="Unassembled WGS sequence"/>
</dbReference>
<dbReference type="InterPro" id="IPR013087">
    <property type="entry name" value="Znf_C2H2_type"/>
</dbReference>
<dbReference type="OMA" id="GQNLEYT"/>
<dbReference type="GO" id="GO:0003700">
    <property type="term" value="F:DNA-binding transcription factor activity"/>
    <property type="evidence" value="ECO:0007669"/>
    <property type="project" value="TreeGrafter"/>
</dbReference>
<dbReference type="PROSITE" id="PS50157">
    <property type="entry name" value="ZINC_FINGER_C2H2_2"/>
    <property type="match status" value="2"/>
</dbReference>
<evidence type="ECO:0000256" key="9">
    <source>
        <dbReference type="SAM" id="MobiDB-lite"/>
    </source>
</evidence>
<feature type="region of interest" description="Disordered" evidence="9">
    <location>
        <begin position="175"/>
        <end position="223"/>
    </location>
</feature>
<evidence type="ECO:0000256" key="2">
    <source>
        <dbReference type="ARBA" id="ARBA00022723"/>
    </source>
</evidence>
<accession>E2B1J2</accession>
<evidence type="ECO:0000256" key="7">
    <source>
        <dbReference type="ARBA" id="ARBA00023242"/>
    </source>
</evidence>
<keyword evidence="12" id="KW-1185">Reference proteome</keyword>
<comment type="subcellular location">
    <subcellularLocation>
        <location evidence="1">Nucleus</location>
    </subcellularLocation>
</comment>
<gene>
    <name evidence="11" type="ORF">EAG_01922</name>
</gene>
<dbReference type="STRING" id="104421.E2B1J2"/>
<keyword evidence="5" id="KW-0862">Zinc</keyword>
<feature type="compositionally biased region" description="Basic residues" evidence="9">
    <location>
        <begin position="373"/>
        <end position="382"/>
    </location>
</feature>
<dbReference type="OrthoDB" id="6077919at2759"/>
<keyword evidence="3" id="KW-0677">Repeat</keyword>
<dbReference type="InterPro" id="IPR036236">
    <property type="entry name" value="Znf_C2H2_sf"/>
</dbReference>
<evidence type="ECO:0000256" key="4">
    <source>
        <dbReference type="ARBA" id="ARBA00022771"/>
    </source>
</evidence>
<feature type="domain" description="C2H2-type" evidence="10">
    <location>
        <begin position="388"/>
        <end position="415"/>
    </location>
</feature>
<name>E2B1J2_CAMFO</name>
<evidence type="ECO:0000259" key="10">
    <source>
        <dbReference type="PROSITE" id="PS50157"/>
    </source>
</evidence>
<evidence type="ECO:0000313" key="11">
    <source>
        <dbReference type="EMBL" id="EFN60449.1"/>
    </source>
</evidence>
<keyword evidence="2" id="KW-0479">Metal-binding</keyword>
<reference evidence="11 12" key="1">
    <citation type="journal article" date="2010" name="Science">
        <title>Genomic comparison of the ants Camponotus floridanus and Harpegnathos saltator.</title>
        <authorList>
            <person name="Bonasio R."/>
            <person name="Zhang G."/>
            <person name="Ye C."/>
            <person name="Mutti N.S."/>
            <person name="Fang X."/>
            <person name="Qin N."/>
            <person name="Donahue G."/>
            <person name="Yang P."/>
            <person name="Li Q."/>
            <person name="Li C."/>
            <person name="Zhang P."/>
            <person name="Huang Z."/>
            <person name="Berger S.L."/>
            <person name="Reinberg D."/>
            <person name="Wang J."/>
            <person name="Liebig J."/>
        </authorList>
    </citation>
    <scope>NUCLEOTIDE SEQUENCE [LARGE SCALE GENOMIC DNA]</scope>
    <source>
        <strain evidence="12">C129</strain>
    </source>
</reference>
<dbReference type="GO" id="GO:0000978">
    <property type="term" value="F:RNA polymerase II cis-regulatory region sequence-specific DNA binding"/>
    <property type="evidence" value="ECO:0007669"/>
    <property type="project" value="TreeGrafter"/>
</dbReference>
<evidence type="ECO:0000256" key="1">
    <source>
        <dbReference type="ARBA" id="ARBA00004123"/>
    </source>
</evidence>
<evidence type="ECO:0000256" key="8">
    <source>
        <dbReference type="PROSITE-ProRule" id="PRU00042"/>
    </source>
</evidence>
<dbReference type="GO" id="GO:0005634">
    <property type="term" value="C:nucleus"/>
    <property type="evidence" value="ECO:0007669"/>
    <property type="project" value="UniProtKB-SubCell"/>
</dbReference>
<keyword evidence="6" id="KW-0238">DNA-binding</keyword>
<evidence type="ECO:0000256" key="3">
    <source>
        <dbReference type="ARBA" id="ARBA00022737"/>
    </source>
</evidence>
<dbReference type="InParanoid" id="E2B1J2"/>
<feature type="region of interest" description="Disordered" evidence="9">
    <location>
        <begin position="342"/>
        <end position="388"/>
    </location>
</feature>
<dbReference type="GO" id="GO:0006357">
    <property type="term" value="P:regulation of transcription by RNA polymerase II"/>
    <property type="evidence" value="ECO:0007669"/>
    <property type="project" value="TreeGrafter"/>
</dbReference>
<dbReference type="Gene3D" id="3.30.160.60">
    <property type="entry name" value="Classic Zinc Finger"/>
    <property type="match status" value="2"/>
</dbReference>
<keyword evidence="4 8" id="KW-0863">Zinc-finger</keyword>
<dbReference type="AlphaFoldDB" id="E2B1J2"/>
<dbReference type="PANTHER" id="PTHR24404">
    <property type="entry name" value="ZINC FINGER PROTEIN"/>
    <property type="match status" value="1"/>
</dbReference>
<evidence type="ECO:0000256" key="6">
    <source>
        <dbReference type="ARBA" id="ARBA00023125"/>
    </source>
</evidence>
<dbReference type="PANTHER" id="PTHR24404:SF114">
    <property type="entry name" value="KLUMPFUSS, ISOFORM B-RELATED"/>
    <property type="match status" value="1"/>
</dbReference>
<feature type="compositionally biased region" description="Basic residues" evidence="9">
    <location>
        <begin position="190"/>
        <end position="202"/>
    </location>
</feature>